<dbReference type="Gene3D" id="3.40.50.2000">
    <property type="entry name" value="Glycogen Phosphorylase B"/>
    <property type="match status" value="1"/>
</dbReference>
<gene>
    <name evidence="1" type="ORF">EXIGLDRAFT_721148</name>
</gene>
<dbReference type="Proteomes" id="UP000077266">
    <property type="component" value="Unassembled WGS sequence"/>
</dbReference>
<name>A0A165FWW5_EXIGL</name>
<proteinExistence type="predicted"/>
<dbReference type="OrthoDB" id="2853867at2759"/>
<dbReference type="AlphaFoldDB" id="A0A165FWW5"/>
<dbReference type="InParanoid" id="A0A165FWW5"/>
<reference evidence="1 2" key="1">
    <citation type="journal article" date="2016" name="Mol. Biol. Evol.">
        <title>Comparative Genomics of Early-Diverging Mushroom-Forming Fungi Provides Insights into the Origins of Lignocellulose Decay Capabilities.</title>
        <authorList>
            <person name="Nagy L.G."/>
            <person name="Riley R."/>
            <person name="Tritt A."/>
            <person name="Adam C."/>
            <person name="Daum C."/>
            <person name="Floudas D."/>
            <person name="Sun H."/>
            <person name="Yadav J.S."/>
            <person name="Pangilinan J."/>
            <person name="Larsson K.H."/>
            <person name="Matsuura K."/>
            <person name="Barry K."/>
            <person name="Labutti K."/>
            <person name="Kuo R."/>
            <person name="Ohm R.A."/>
            <person name="Bhattacharya S.S."/>
            <person name="Shirouzu T."/>
            <person name="Yoshinaga Y."/>
            <person name="Martin F.M."/>
            <person name="Grigoriev I.V."/>
            <person name="Hibbett D.S."/>
        </authorList>
    </citation>
    <scope>NUCLEOTIDE SEQUENCE [LARGE SCALE GENOMIC DNA]</scope>
    <source>
        <strain evidence="1 2">HHB12029</strain>
    </source>
</reference>
<evidence type="ECO:0000313" key="1">
    <source>
        <dbReference type="EMBL" id="KZV89654.1"/>
    </source>
</evidence>
<evidence type="ECO:0000313" key="2">
    <source>
        <dbReference type="Proteomes" id="UP000077266"/>
    </source>
</evidence>
<keyword evidence="2" id="KW-1185">Reference proteome</keyword>
<accession>A0A165FWW5</accession>
<protein>
    <recommendedName>
        <fullName evidence="3">Glycosyl transferase family 1 domain-containing protein</fullName>
    </recommendedName>
</protein>
<dbReference type="SUPFAM" id="SSF53756">
    <property type="entry name" value="UDP-Glycosyltransferase/glycogen phosphorylase"/>
    <property type="match status" value="1"/>
</dbReference>
<organism evidence="1 2">
    <name type="scientific">Exidia glandulosa HHB12029</name>
    <dbReference type="NCBI Taxonomy" id="1314781"/>
    <lineage>
        <taxon>Eukaryota</taxon>
        <taxon>Fungi</taxon>
        <taxon>Dikarya</taxon>
        <taxon>Basidiomycota</taxon>
        <taxon>Agaricomycotina</taxon>
        <taxon>Agaricomycetes</taxon>
        <taxon>Auriculariales</taxon>
        <taxon>Exidiaceae</taxon>
        <taxon>Exidia</taxon>
    </lineage>
</organism>
<evidence type="ECO:0008006" key="3">
    <source>
        <dbReference type="Google" id="ProtNLM"/>
    </source>
</evidence>
<dbReference type="EMBL" id="KV426067">
    <property type="protein sequence ID" value="KZV89654.1"/>
    <property type="molecule type" value="Genomic_DNA"/>
</dbReference>
<sequence length="501" mass="55261">MSKTSFNLAVVSCDGLPVSGLLTILRNVLDLVHKNPDCPPMLNHPIAIDLGYSWRADKAAFFPSGPSYRQFPDIFKLSQAVPVQFEGYNEFLLRIRNDVARADVNMSAGDAEELRERIEAIAAPYQSYFERWFEENDVDWVIAVNMTLSDGVPATTALHRAAERRWGSGSARPGGVLFWDHDLFRSCSVWEQGQRIYPERPNAFTLLPSQAWHRWAIVSEVLQQETAEYPTPMRAKLVPNVLPSIRRDRSPEFVDLLMRYLKTIDVHVAGDGDDWPMIFLVPVRTIPIKGADVALRVFAAMTAVLRARGVDDFYLLIFGDLDEDAVHGAELRALTAELNLDAHVRFLGGVPTYTFDTPTGPKLDETDLLALCAMSHGGVLFTPKVPDVESVGLGPALAATVGVPCLVSPFEAMRVVYGEELSYIQLESLSPGSIIQGAEQLVDLVLKNRAGNSAWQEAAAKNKTLMSTLFPDTEWKELLLALAAEAGVAGDVVACARDAFF</sequence>